<evidence type="ECO:0000313" key="3">
    <source>
        <dbReference type="EMBL" id="QFY60221.1"/>
    </source>
</evidence>
<proteinExistence type="predicted"/>
<dbReference type="RefSeq" id="WP_153270487.1">
    <property type="nucleotide sequence ID" value="NZ_CP043498.1"/>
</dbReference>
<organism evidence="3 4">
    <name type="scientific">Rhizobium grahamii</name>
    <dbReference type="NCBI Taxonomy" id="1120045"/>
    <lineage>
        <taxon>Bacteria</taxon>
        <taxon>Pseudomonadati</taxon>
        <taxon>Pseudomonadota</taxon>
        <taxon>Alphaproteobacteria</taxon>
        <taxon>Hyphomicrobiales</taxon>
        <taxon>Rhizobiaceae</taxon>
        <taxon>Rhizobium/Agrobacterium group</taxon>
        <taxon>Rhizobium</taxon>
    </lineage>
</organism>
<feature type="domain" description="XdhC Rossmann" evidence="2">
    <location>
        <begin position="181"/>
        <end position="322"/>
    </location>
</feature>
<dbReference type="InterPro" id="IPR003777">
    <property type="entry name" value="XdhC_CoxI"/>
</dbReference>
<accession>A0A5Q0C8K4</accession>
<evidence type="ECO:0000313" key="4">
    <source>
        <dbReference type="Proteomes" id="UP000326881"/>
    </source>
</evidence>
<reference evidence="3 4" key="1">
    <citation type="submission" date="2019-08" db="EMBL/GenBank/DDBJ databases">
        <title>Prosopis cineraria nodule microbiome.</title>
        <authorList>
            <person name="Ali R."/>
            <person name="Chaluvadi S.R."/>
            <person name="Wang X."/>
        </authorList>
    </citation>
    <scope>NUCLEOTIDE SEQUENCE [LARGE SCALE GENOMIC DNA]</scope>
    <source>
        <strain evidence="3 4">BG7</strain>
    </source>
</reference>
<dbReference type="InterPro" id="IPR052698">
    <property type="entry name" value="MoCofactor_Util/Proc"/>
</dbReference>
<dbReference type="KEGG" id="rgr:FZ934_07120"/>
<keyword evidence="4" id="KW-1185">Reference proteome</keyword>
<sequence>MSEGLLHPLAVAEAWKKVGRDVAIATVIETWGSAPRPVGSHLVIDGEGNFEGSVSGGCVEGAVIAEALDVIADRAAKTLEFGVADETAWRVGLSCGGRIRVYLESLSFDIERLNDCRDRREAVALITSLDDGKAFIAAEGQEIAPALRATLDGAFRSGKSALVEVEGKSFFLNVYLPPPEIVVIGAVHISQVLAPMAKLAGFDIRIIDPRTAFATPDRFPDVELVADWPIDVLKERPLDRYTALVAVTHDPKIDDFAIAEALRAGCLYVGALGSRKTHASRLERLRAEGFDDAVLAGIHAPIGLNIGASNPAEIAVAILADVIQSLRTREIVARDSVQQ</sequence>
<feature type="domain" description="XdhC- CoxI" evidence="1">
    <location>
        <begin position="15"/>
        <end position="82"/>
    </location>
</feature>
<dbReference type="Gene3D" id="3.40.50.720">
    <property type="entry name" value="NAD(P)-binding Rossmann-like Domain"/>
    <property type="match status" value="1"/>
</dbReference>
<protein>
    <submittedName>
        <fullName evidence="3">XdhC family protein</fullName>
    </submittedName>
</protein>
<evidence type="ECO:0000259" key="2">
    <source>
        <dbReference type="Pfam" id="PF13478"/>
    </source>
</evidence>
<dbReference type="Pfam" id="PF13478">
    <property type="entry name" value="XdhC_C"/>
    <property type="match status" value="1"/>
</dbReference>
<name>A0A5Q0C8K4_9HYPH</name>
<dbReference type="Pfam" id="PF02625">
    <property type="entry name" value="XdhC_CoxI"/>
    <property type="match status" value="1"/>
</dbReference>
<dbReference type="InterPro" id="IPR027051">
    <property type="entry name" value="XdhC_Rossmann_dom"/>
</dbReference>
<dbReference type="EMBL" id="CP043498">
    <property type="protein sequence ID" value="QFY60221.1"/>
    <property type="molecule type" value="Genomic_DNA"/>
</dbReference>
<dbReference type="PANTHER" id="PTHR30388:SF4">
    <property type="entry name" value="MOLYBDENUM COFACTOR INSERTION CHAPERONE PAOD"/>
    <property type="match status" value="1"/>
</dbReference>
<dbReference type="Proteomes" id="UP000326881">
    <property type="component" value="Chromosome"/>
</dbReference>
<dbReference type="PANTHER" id="PTHR30388">
    <property type="entry name" value="ALDEHYDE OXIDOREDUCTASE MOLYBDENUM COFACTOR ASSEMBLY PROTEIN"/>
    <property type="match status" value="1"/>
</dbReference>
<dbReference type="OrthoDB" id="9815497at2"/>
<dbReference type="AlphaFoldDB" id="A0A5Q0C8K4"/>
<gene>
    <name evidence="3" type="ORF">FZ934_07120</name>
</gene>
<evidence type="ECO:0000259" key="1">
    <source>
        <dbReference type="Pfam" id="PF02625"/>
    </source>
</evidence>